<dbReference type="CDD" id="cd16031">
    <property type="entry name" value="G6S_like"/>
    <property type="match status" value="1"/>
</dbReference>
<sequence>MKRFPYKKVFAGLYSASVAVAGGSLLHAQTNADRPNILFIMSDDHTSQAISAYGGYLAPYLPTPNIDRIANEGVRMDNCFVTNSISTPSRACILTGQYSQKNGVYTLDDSLNPALPTVAKELQRSGYQTAIIGKWHLGTEPMGFDYYNVLPGQGRYHNPLFIEKGDWDKGEGGKPKTTEYKGHSTDVIADETIKYLQSAGKDKPFFVMCHFKAPHRPWEPAERFRKLLDSVAIPEPRNLLDTYEGKGLYTHSLTMSMENMDWNDLKGNMPPENMSRDEKRHFVYQIYIKDYLRCIAGVDENIGRILNYLDEHGLSENTIVIYTGDQGFFLGEHGWFDKRLMYEECLRMPLLIRYPKEIKPKGINKDIVLNLDFAPLFLDYAGIETPGYMQGESFRKNLQGKTTRDWRKSMYYRYWMNDDWHHHVPGNYGIRTDRYKLIYYYAQSLGMSGTGKKALKPEWELYDLQEDPAEMHNIYSDPANRELIKLLKEELLLLKEKYGDEDKNYPEMERLNEKYW</sequence>
<dbReference type="PANTHER" id="PTHR43108:SF6">
    <property type="entry name" value="N-SULPHOGLUCOSAMINE SULPHOHYDROLASE"/>
    <property type="match status" value="1"/>
</dbReference>
<keyword evidence="6" id="KW-1185">Reference proteome</keyword>
<dbReference type="InterPro" id="IPR002591">
    <property type="entry name" value="Phosphodiest/P_Trfase"/>
</dbReference>
<feature type="domain" description="N-sulphoglucosamine sulphohydrolase C-terminal" evidence="4">
    <location>
        <begin position="331"/>
        <end position="496"/>
    </location>
</feature>
<dbReference type="InterPro" id="IPR017850">
    <property type="entry name" value="Alkaline_phosphatase_core_sf"/>
</dbReference>
<dbReference type="EMBL" id="JBHSGN010000117">
    <property type="protein sequence ID" value="MFC4675826.1"/>
    <property type="molecule type" value="Genomic_DNA"/>
</dbReference>
<dbReference type="Pfam" id="PF01663">
    <property type="entry name" value="Phosphodiest"/>
    <property type="match status" value="1"/>
</dbReference>
<evidence type="ECO:0000256" key="2">
    <source>
        <dbReference type="ARBA" id="ARBA00022801"/>
    </source>
</evidence>
<proteinExistence type="inferred from homology"/>
<evidence type="ECO:0000256" key="1">
    <source>
        <dbReference type="ARBA" id="ARBA00008779"/>
    </source>
</evidence>
<evidence type="ECO:0000313" key="5">
    <source>
        <dbReference type="EMBL" id="MFC4675826.1"/>
    </source>
</evidence>
<evidence type="ECO:0000256" key="3">
    <source>
        <dbReference type="SAM" id="SignalP"/>
    </source>
</evidence>
<dbReference type="InterPro" id="IPR032506">
    <property type="entry name" value="SGSH_C"/>
</dbReference>
<keyword evidence="3" id="KW-0732">Signal</keyword>
<dbReference type="InterPro" id="IPR024607">
    <property type="entry name" value="Sulfatase_CS"/>
</dbReference>
<keyword evidence="2" id="KW-0378">Hydrolase</keyword>
<protein>
    <submittedName>
        <fullName evidence="5">Sulfatase</fullName>
    </submittedName>
</protein>
<gene>
    <name evidence="5" type="ORF">ACFO6W_19235</name>
</gene>
<dbReference type="Gene3D" id="3.40.720.10">
    <property type="entry name" value="Alkaline Phosphatase, subunit A"/>
    <property type="match status" value="1"/>
</dbReference>
<feature type="chain" id="PRO_5045298723" evidence="3">
    <location>
        <begin position="22"/>
        <end position="516"/>
    </location>
</feature>
<comment type="caution">
    <text evidence="5">The sequence shown here is derived from an EMBL/GenBank/DDBJ whole genome shotgun (WGS) entry which is preliminary data.</text>
</comment>
<evidence type="ECO:0000313" key="6">
    <source>
        <dbReference type="Proteomes" id="UP001596023"/>
    </source>
</evidence>
<dbReference type="SUPFAM" id="SSF53649">
    <property type="entry name" value="Alkaline phosphatase-like"/>
    <property type="match status" value="1"/>
</dbReference>
<evidence type="ECO:0000259" key="4">
    <source>
        <dbReference type="Pfam" id="PF16347"/>
    </source>
</evidence>
<name>A0ABV9L1Z3_9BACT</name>
<dbReference type="Pfam" id="PF16347">
    <property type="entry name" value="SGSH_C"/>
    <property type="match status" value="1"/>
</dbReference>
<dbReference type="PANTHER" id="PTHR43108">
    <property type="entry name" value="N-ACETYLGLUCOSAMINE-6-SULFATASE FAMILY MEMBER"/>
    <property type="match status" value="1"/>
</dbReference>
<accession>A0ABV9L1Z3</accession>
<feature type="signal peptide" evidence="3">
    <location>
        <begin position="1"/>
        <end position="21"/>
    </location>
</feature>
<dbReference type="RefSeq" id="WP_379999424.1">
    <property type="nucleotide sequence ID" value="NZ_JBHSGN010000117.1"/>
</dbReference>
<organism evidence="5 6">
    <name type="scientific">Dysgonomonas termitidis</name>
    <dbReference type="NCBI Taxonomy" id="1516126"/>
    <lineage>
        <taxon>Bacteria</taxon>
        <taxon>Pseudomonadati</taxon>
        <taxon>Bacteroidota</taxon>
        <taxon>Bacteroidia</taxon>
        <taxon>Bacteroidales</taxon>
        <taxon>Dysgonomonadaceae</taxon>
        <taxon>Dysgonomonas</taxon>
    </lineage>
</organism>
<dbReference type="Proteomes" id="UP001596023">
    <property type="component" value="Unassembled WGS sequence"/>
</dbReference>
<dbReference type="PROSITE" id="PS00523">
    <property type="entry name" value="SULFATASE_1"/>
    <property type="match status" value="1"/>
</dbReference>
<reference evidence="6" key="1">
    <citation type="journal article" date="2019" name="Int. J. Syst. Evol. Microbiol.">
        <title>The Global Catalogue of Microorganisms (GCM) 10K type strain sequencing project: providing services to taxonomists for standard genome sequencing and annotation.</title>
        <authorList>
            <consortium name="The Broad Institute Genomics Platform"/>
            <consortium name="The Broad Institute Genome Sequencing Center for Infectious Disease"/>
            <person name="Wu L."/>
            <person name="Ma J."/>
        </authorList>
    </citation>
    <scope>NUCLEOTIDE SEQUENCE [LARGE SCALE GENOMIC DNA]</scope>
    <source>
        <strain evidence="6">CCUG 66188</strain>
    </source>
</reference>
<comment type="similarity">
    <text evidence="1">Belongs to the sulfatase family.</text>
</comment>
<dbReference type="PROSITE" id="PS00149">
    <property type="entry name" value="SULFATASE_2"/>
    <property type="match status" value="1"/>
</dbReference>